<evidence type="ECO:0000313" key="3">
    <source>
        <dbReference type="EMBL" id="TCS41362.1"/>
    </source>
</evidence>
<dbReference type="PROSITE" id="PS50883">
    <property type="entry name" value="EAL"/>
    <property type="match status" value="1"/>
</dbReference>
<evidence type="ECO:0000313" key="4">
    <source>
        <dbReference type="Proteomes" id="UP000295793"/>
    </source>
</evidence>
<reference evidence="3 4" key="1">
    <citation type="submission" date="2019-03" db="EMBL/GenBank/DDBJ databases">
        <title>Genomic Encyclopedia of Archaeal and Bacterial Type Strains, Phase II (KMG-II): from individual species to whole genera.</title>
        <authorList>
            <person name="Goeker M."/>
        </authorList>
    </citation>
    <scope>NUCLEOTIDE SEQUENCE [LARGE SCALE GENOMIC DNA]</scope>
    <source>
        <strain evidence="3 4">DSM 15388</strain>
    </source>
</reference>
<dbReference type="Gene3D" id="3.30.70.270">
    <property type="match status" value="1"/>
</dbReference>
<dbReference type="InterPro" id="IPR043128">
    <property type="entry name" value="Rev_trsase/Diguanyl_cyclase"/>
</dbReference>
<dbReference type="PANTHER" id="PTHR44757">
    <property type="entry name" value="DIGUANYLATE CYCLASE DGCP"/>
    <property type="match status" value="1"/>
</dbReference>
<dbReference type="RefSeq" id="WP_132701335.1">
    <property type="nucleotide sequence ID" value="NZ_SLZR01000006.1"/>
</dbReference>
<dbReference type="AlphaFoldDB" id="A0A4R3I809"/>
<gene>
    <name evidence="3" type="ORF">BCF53_10693</name>
</gene>
<dbReference type="SMART" id="SM00267">
    <property type="entry name" value="GGDEF"/>
    <property type="match status" value="1"/>
</dbReference>
<dbReference type="InterPro" id="IPR000160">
    <property type="entry name" value="GGDEF_dom"/>
</dbReference>
<dbReference type="Pfam" id="PF00990">
    <property type="entry name" value="GGDEF"/>
    <property type="match status" value="1"/>
</dbReference>
<sequence>MKLQHRFVSILGALAILISLASLITVQRSISAHNTQQLESQLSTHLQASHNFFFEVINTSVSNLDFISQNVLTRQYFSASEQIRYQLFHSELTRLLEQYLKKNPLYSEISIVLPDGYKDIFVRRDSKFFDLNDFDMSYSSLASNNLSDSENRIIIIDEHENPIILAIYQPLYNYFQSNEKDFSIIGHIKISLDLQAITRTLSNRQLLTSFHYRQLEIFDQDMAQLADITPPFSNHDQYQYKREKVFSDLYIQSTQNGSILTETSQKLFWQGLTLATLTVSALLLISIVTLQRIILKPLNMFTDVIENSNIDSYKAEHLAILKDYEFIRLGDSFNKLMDRLKKSSRALKSQALTDELTGLPNRAGFYELIRRLKQEENVQRFSVLFLDLDGFKQINDNHGHQTGDQLLIAVARKLVKVIRHKPPSDSHSRHSRNDAVHRLGGDEFAIVMRDDSQAQVAANRIIKELQQGFQIEGRTHYTGVSIGIAVYPEHSKDIDLLIQYADIAMYDAKRNGKMRFSTFSPKMAEWEKKKLSIENAIREGMEYNRFETHFQPKINCETGEIIGVEALARLRDKHGQLVSPADFIPIAQEYGVLEYITYIVTEQSCQLLQILGDPGFGASVNISPSQLSDLRLIVDIRKILHRYGIETRQIEFEVTEEELIINEFAAKNNLEFIREFGFKTALDDFGAGYSSLGYLKKFRFDTLKLDQIFINTEDYASAASIAVIRSIKALAITLGMEIVAEGVETQNQVDLMQSLGIRNIQGYYYSKPVTAEAFIELYRANKSNIESVYTVQQLALLKRSK</sequence>
<dbReference type="CDD" id="cd01949">
    <property type="entry name" value="GGDEF"/>
    <property type="match status" value="1"/>
</dbReference>
<dbReference type="InterPro" id="IPR029787">
    <property type="entry name" value="Nucleotide_cyclase"/>
</dbReference>
<dbReference type="SUPFAM" id="SSF141868">
    <property type="entry name" value="EAL domain-like"/>
    <property type="match status" value="1"/>
</dbReference>
<organism evidence="3 4">
    <name type="scientific">Reinekea marinisedimentorum</name>
    <dbReference type="NCBI Taxonomy" id="230495"/>
    <lineage>
        <taxon>Bacteria</taxon>
        <taxon>Pseudomonadati</taxon>
        <taxon>Pseudomonadota</taxon>
        <taxon>Gammaproteobacteria</taxon>
        <taxon>Oceanospirillales</taxon>
        <taxon>Saccharospirillaceae</taxon>
        <taxon>Reinekea</taxon>
    </lineage>
</organism>
<keyword evidence="4" id="KW-1185">Reference proteome</keyword>
<dbReference type="EMBL" id="SLZR01000006">
    <property type="protein sequence ID" value="TCS41362.1"/>
    <property type="molecule type" value="Genomic_DNA"/>
</dbReference>
<dbReference type="InterPro" id="IPR035919">
    <property type="entry name" value="EAL_sf"/>
</dbReference>
<dbReference type="InterPro" id="IPR001633">
    <property type="entry name" value="EAL_dom"/>
</dbReference>
<dbReference type="Gene3D" id="3.20.20.450">
    <property type="entry name" value="EAL domain"/>
    <property type="match status" value="1"/>
</dbReference>
<name>A0A4R3I809_9GAMM</name>
<feature type="domain" description="GGDEF" evidence="2">
    <location>
        <begin position="379"/>
        <end position="521"/>
    </location>
</feature>
<dbReference type="Proteomes" id="UP000295793">
    <property type="component" value="Unassembled WGS sequence"/>
</dbReference>
<dbReference type="CDD" id="cd01948">
    <property type="entry name" value="EAL"/>
    <property type="match status" value="1"/>
</dbReference>
<dbReference type="PROSITE" id="PS50887">
    <property type="entry name" value="GGDEF"/>
    <property type="match status" value="1"/>
</dbReference>
<dbReference type="InterPro" id="IPR052155">
    <property type="entry name" value="Biofilm_reg_signaling"/>
</dbReference>
<comment type="caution">
    <text evidence="3">The sequence shown here is derived from an EMBL/GenBank/DDBJ whole genome shotgun (WGS) entry which is preliminary data.</text>
</comment>
<evidence type="ECO:0000259" key="1">
    <source>
        <dbReference type="PROSITE" id="PS50883"/>
    </source>
</evidence>
<accession>A0A4R3I809</accession>
<dbReference type="PANTHER" id="PTHR44757:SF2">
    <property type="entry name" value="BIOFILM ARCHITECTURE MAINTENANCE PROTEIN MBAA"/>
    <property type="match status" value="1"/>
</dbReference>
<evidence type="ECO:0000259" key="2">
    <source>
        <dbReference type="PROSITE" id="PS50887"/>
    </source>
</evidence>
<dbReference type="OrthoDB" id="6168558at2"/>
<proteinExistence type="predicted"/>
<dbReference type="SMART" id="SM00052">
    <property type="entry name" value="EAL"/>
    <property type="match status" value="1"/>
</dbReference>
<dbReference type="Pfam" id="PF00563">
    <property type="entry name" value="EAL"/>
    <property type="match status" value="1"/>
</dbReference>
<dbReference type="NCBIfam" id="TIGR00254">
    <property type="entry name" value="GGDEF"/>
    <property type="match status" value="1"/>
</dbReference>
<protein>
    <submittedName>
        <fullName evidence="3">Diguanylate cyclase (GGDEF)-like protein</fullName>
    </submittedName>
</protein>
<dbReference type="SUPFAM" id="SSF55073">
    <property type="entry name" value="Nucleotide cyclase"/>
    <property type="match status" value="1"/>
</dbReference>
<feature type="domain" description="EAL" evidence="1">
    <location>
        <begin position="530"/>
        <end position="782"/>
    </location>
</feature>